<proteinExistence type="predicted"/>
<dbReference type="InterPro" id="IPR036612">
    <property type="entry name" value="KH_dom_type_1_sf"/>
</dbReference>
<dbReference type="PROSITE" id="PS50084">
    <property type="entry name" value="KH_TYPE_1"/>
    <property type="match status" value="1"/>
</dbReference>
<dbReference type="AlphaFoldDB" id="A0A194X7T8"/>
<dbReference type="InterPro" id="IPR004088">
    <property type="entry name" value="KH_dom_type_1"/>
</dbReference>
<dbReference type="InParanoid" id="A0A194X7T8"/>
<dbReference type="Gene3D" id="3.30.1370.10">
    <property type="entry name" value="K Homology domain, type 1"/>
    <property type="match status" value="1"/>
</dbReference>
<reference evidence="3 4" key="1">
    <citation type="submission" date="2015-10" db="EMBL/GenBank/DDBJ databases">
        <title>Full genome of DAOMC 229536 Phialocephala scopiformis, a fungal endophyte of spruce producing the potent anti-insectan compound rugulosin.</title>
        <authorList>
            <consortium name="DOE Joint Genome Institute"/>
            <person name="Walker A.K."/>
            <person name="Frasz S.L."/>
            <person name="Seifert K.A."/>
            <person name="Miller J.D."/>
            <person name="Mondo S.J."/>
            <person name="Labutti K."/>
            <person name="Lipzen A."/>
            <person name="Dockter R."/>
            <person name="Kennedy M."/>
            <person name="Grigoriev I.V."/>
            <person name="Spatafora J.W."/>
        </authorList>
    </citation>
    <scope>NUCLEOTIDE SEQUENCE [LARGE SCALE GENOMIC DNA]</scope>
    <source>
        <strain evidence="3 4">CBS 120377</strain>
    </source>
</reference>
<keyword evidence="1" id="KW-0694">RNA-binding</keyword>
<name>A0A194X7T8_MOLSC</name>
<accession>A0A194X7T8</accession>
<sequence>MMKKIRFQEATEYAHLLKWAGGNAPAFKLISLAPPAPPGKVYEVLHLHHHEVRALVRKNHALMREFESQTNCKITISREWKLQPDKEIGLFGYRENVEEAKKVILGRQRS</sequence>
<dbReference type="SUPFAM" id="SSF54791">
    <property type="entry name" value="Eukaryotic type KH-domain (KH-domain type I)"/>
    <property type="match status" value="1"/>
</dbReference>
<evidence type="ECO:0000313" key="3">
    <source>
        <dbReference type="EMBL" id="KUJ15877.1"/>
    </source>
</evidence>
<keyword evidence="4" id="KW-1185">Reference proteome</keyword>
<dbReference type="Proteomes" id="UP000070700">
    <property type="component" value="Unassembled WGS sequence"/>
</dbReference>
<dbReference type="GeneID" id="28824873"/>
<evidence type="ECO:0000313" key="4">
    <source>
        <dbReference type="Proteomes" id="UP000070700"/>
    </source>
</evidence>
<protein>
    <recommendedName>
        <fullName evidence="2">K Homology domain-containing protein</fullName>
    </recommendedName>
</protein>
<gene>
    <name evidence="3" type="ORF">LY89DRAFT_685779</name>
</gene>
<feature type="domain" description="K Homology" evidence="2">
    <location>
        <begin position="45"/>
        <end position="105"/>
    </location>
</feature>
<dbReference type="EMBL" id="KQ947417">
    <property type="protein sequence ID" value="KUJ15877.1"/>
    <property type="molecule type" value="Genomic_DNA"/>
</dbReference>
<organism evidence="3 4">
    <name type="scientific">Mollisia scopiformis</name>
    <name type="common">Conifer needle endophyte fungus</name>
    <name type="synonym">Phialocephala scopiformis</name>
    <dbReference type="NCBI Taxonomy" id="149040"/>
    <lineage>
        <taxon>Eukaryota</taxon>
        <taxon>Fungi</taxon>
        <taxon>Dikarya</taxon>
        <taxon>Ascomycota</taxon>
        <taxon>Pezizomycotina</taxon>
        <taxon>Leotiomycetes</taxon>
        <taxon>Helotiales</taxon>
        <taxon>Mollisiaceae</taxon>
        <taxon>Mollisia</taxon>
    </lineage>
</organism>
<dbReference type="GO" id="GO:0003723">
    <property type="term" value="F:RNA binding"/>
    <property type="evidence" value="ECO:0007669"/>
    <property type="project" value="UniProtKB-UniRule"/>
</dbReference>
<evidence type="ECO:0000259" key="2">
    <source>
        <dbReference type="Pfam" id="PF00013"/>
    </source>
</evidence>
<dbReference type="RefSeq" id="XP_018070232.1">
    <property type="nucleotide sequence ID" value="XM_018215147.1"/>
</dbReference>
<dbReference type="KEGG" id="psco:LY89DRAFT_685779"/>
<dbReference type="CDD" id="cd00105">
    <property type="entry name" value="KH-I"/>
    <property type="match status" value="1"/>
</dbReference>
<evidence type="ECO:0000256" key="1">
    <source>
        <dbReference type="PROSITE-ProRule" id="PRU00117"/>
    </source>
</evidence>
<dbReference type="Pfam" id="PF00013">
    <property type="entry name" value="KH_1"/>
    <property type="match status" value="1"/>
</dbReference>